<dbReference type="Pfam" id="PF07983">
    <property type="entry name" value="X8"/>
    <property type="match status" value="1"/>
</dbReference>
<sequence>MACSTIIGVMVMALSVFHSATLADGEWCVASENATDGPLQEALDWVCSPKDGDTNCHAIQETGPCYLPNTVRDHASYAFNSYWQLHRGEDGSCNFNGLANETSTDPSHGNCHFS</sequence>
<dbReference type="GO" id="GO:0005886">
    <property type="term" value="C:plasma membrane"/>
    <property type="evidence" value="ECO:0007669"/>
    <property type="project" value="UniProtKB-SubCell"/>
</dbReference>
<evidence type="ECO:0000256" key="1">
    <source>
        <dbReference type="ARBA" id="ARBA00004609"/>
    </source>
</evidence>
<evidence type="ECO:0000313" key="11">
    <source>
        <dbReference type="RefSeq" id="XP_039139638.1"/>
    </source>
</evidence>
<comment type="subcellular location">
    <subcellularLocation>
        <location evidence="1">Cell membrane</location>
        <topology evidence="1">Lipid-anchor</topology>
        <topology evidence="1">GPI-anchor</topology>
    </subcellularLocation>
</comment>
<keyword evidence="4 8" id="KW-0732">Signal</keyword>
<keyword evidence="5" id="KW-0472">Membrane</keyword>
<feature type="chain" id="PRO_5044282936" evidence="8">
    <location>
        <begin position="26"/>
        <end position="114"/>
    </location>
</feature>
<proteinExistence type="predicted"/>
<dbReference type="GeneID" id="120276960"/>
<protein>
    <submittedName>
        <fullName evidence="11">Major pollen allergen Ole e 10-like</fullName>
    </submittedName>
</protein>
<feature type="signal peptide" evidence="8">
    <location>
        <begin position="1"/>
        <end position="25"/>
    </location>
</feature>
<gene>
    <name evidence="11" type="primary">LOC120276960</name>
</gene>
<keyword evidence="6" id="KW-1015">Disulfide bond</keyword>
<keyword evidence="3" id="KW-0336">GPI-anchor</keyword>
<evidence type="ECO:0000256" key="4">
    <source>
        <dbReference type="ARBA" id="ARBA00022729"/>
    </source>
</evidence>
<dbReference type="Gene3D" id="1.20.58.1040">
    <property type="match status" value="1"/>
</dbReference>
<keyword evidence="3" id="KW-0449">Lipoprotein</keyword>
<evidence type="ECO:0000256" key="5">
    <source>
        <dbReference type="ARBA" id="ARBA00023136"/>
    </source>
</evidence>
<dbReference type="SMART" id="SM00768">
    <property type="entry name" value="X8"/>
    <property type="match status" value="1"/>
</dbReference>
<dbReference type="PANTHER" id="PTHR31044">
    <property type="entry name" value="BETA-1,3 GLUCANASE"/>
    <property type="match status" value="1"/>
</dbReference>
<accession>A0AB40CN87</accession>
<feature type="domain" description="X8" evidence="9">
    <location>
        <begin position="26"/>
        <end position="113"/>
    </location>
</feature>
<reference evidence="11" key="1">
    <citation type="submission" date="2025-08" db="UniProtKB">
        <authorList>
            <consortium name="RefSeq"/>
        </authorList>
    </citation>
    <scope>IDENTIFICATION</scope>
</reference>
<keyword evidence="10" id="KW-1185">Reference proteome</keyword>
<dbReference type="FunFam" id="1.20.58.1040:FF:000001">
    <property type="entry name" value="Glucan endo-1,3-beta-glucosidase 4"/>
    <property type="match status" value="1"/>
</dbReference>
<dbReference type="GO" id="GO:0098552">
    <property type="term" value="C:side of membrane"/>
    <property type="evidence" value="ECO:0007669"/>
    <property type="project" value="UniProtKB-KW"/>
</dbReference>
<dbReference type="Proteomes" id="UP001515500">
    <property type="component" value="Chromosome 15"/>
</dbReference>
<dbReference type="GO" id="GO:0009506">
    <property type="term" value="C:plasmodesma"/>
    <property type="evidence" value="ECO:0007669"/>
    <property type="project" value="UniProtKB-ARBA"/>
</dbReference>
<name>A0AB40CN87_DIOCR</name>
<evidence type="ECO:0000256" key="3">
    <source>
        <dbReference type="ARBA" id="ARBA00022622"/>
    </source>
</evidence>
<evidence type="ECO:0000259" key="9">
    <source>
        <dbReference type="SMART" id="SM00768"/>
    </source>
</evidence>
<dbReference type="InterPro" id="IPR044788">
    <property type="entry name" value="X8_dom_prot"/>
</dbReference>
<evidence type="ECO:0000256" key="2">
    <source>
        <dbReference type="ARBA" id="ARBA00022475"/>
    </source>
</evidence>
<organism evidence="10 11">
    <name type="scientific">Dioscorea cayennensis subsp. rotundata</name>
    <name type="common">White Guinea yam</name>
    <name type="synonym">Dioscorea rotundata</name>
    <dbReference type="NCBI Taxonomy" id="55577"/>
    <lineage>
        <taxon>Eukaryota</taxon>
        <taxon>Viridiplantae</taxon>
        <taxon>Streptophyta</taxon>
        <taxon>Embryophyta</taxon>
        <taxon>Tracheophyta</taxon>
        <taxon>Spermatophyta</taxon>
        <taxon>Magnoliopsida</taxon>
        <taxon>Liliopsida</taxon>
        <taxon>Dioscoreales</taxon>
        <taxon>Dioscoreaceae</taxon>
        <taxon>Dioscorea</taxon>
    </lineage>
</organism>
<dbReference type="PANTHER" id="PTHR31044:SF35">
    <property type="entry name" value="GLUCAN ENDO-1,3-BETA-GLUCOSIDASE 4-LIKE"/>
    <property type="match status" value="1"/>
</dbReference>
<dbReference type="RefSeq" id="XP_039139638.1">
    <property type="nucleotide sequence ID" value="XM_039283704.1"/>
</dbReference>
<evidence type="ECO:0000256" key="6">
    <source>
        <dbReference type="ARBA" id="ARBA00023157"/>
    </source>
</evidence>
<dbReference type="AlphaFoldDB" id="A0AB40CN87"/>
<evidence type="ECO:0000313" key="10">
    <source>
        <dbReference type="Proteomes" id="UP001515500"/>
    </source>
</evidence>
<evidence type="ECO:0000256" key="7">
    <source>
        <dbReference type="ARBA" id="ARBA00023180"/>
    </source>
</evidence>
<keyword evidence="2" id="KW-1003">Cell membrane</keyword>
<evidence type="ECO:0000256" key="8">
    <source>
        <dbReference type="SAM" id="SignalP"/>
    </source>
</evidence>
<dbReference type="InterPro" id="IPR012946">
    <property type="entry name" value="X8"/>
</dbReference>
<keyword evidence="7" id="KW-0325">Glycoprotein</keyword>